<protein>
    <submittedName>
        <fullName evidence="2">Uncharacterized protein</fullName>
    </submittedName>
</protein>
<proteinExistence type="predicted"/>
<sequence length="62" mass="7171">MKIEDFIFYLVISCIVIYAIVQILKGDENNSLKQSLKMKVAKKLMYISTVIAIIRYLLLIFG</sequence>
<dbReference type="AlphaFoldDB" id="A0A3R6AUG1"/>
<gene>
    <name evidence="2" type="ORF">DW856_17105</name>
</gene>
<keyword evidence="1" id="KW-1133">Transmembrane helix</keyword>
<accession>A0A3R6AUG1</accession>
<evidence type="ECO:0000313" key="3">
    <source>
        <dbReference type="Proteomes" id="UP000283513"/>
    </source>
</evidence>
<dbReference type="Proteomes" id="UP000283513">
    <property type="component" value="Unassembled WGS sequence"/>
</dbReference>
<comment type="caution">
    <text evidence="2">The sequence shown here is derived from an EMBL/GenBank/DDBJ whole genome shotgun (WGS) entry which is preliminary data.</text>
</comment>
<keyword evidence="1" id="KW-0812">Transmembrane</keyword>
<feature type="transmembrane region" description="Helical" evidence="1">
    <location>
        <begin position="44"/>
        <end position="61"/>
    </location>
</feature>
<dbReference type="RefSeq" id="WP_118599088.1">
    <property type="nucleotide sequence ID" value="NZ_QSHO01000020.1"/>
</dbReference>
<reference evidence="2 3" key="1">
    <citation type="submission" date="2018-08" db="EMBL/GenBank/DDBJ databases">
        <title>A genome reference for cultivated species of the human gut microbiota.</title>
        <authorList>
            <person name="Zou Y."/>
            <person name="Xue W."/>
            <person name="Luo G."/>
        </authorList>
    </citation>
    <scope>NUCLEOTIDE SEQUENCE [LARGE SCALE GENOMIC DNA]</scope>
    <source>
        <strain evidence="2 3">AM37-1AC</strain>
    </source>
</reference>
<keyword evidence="1" id="KW-0472">Membrane</keyword>
<evidence type="ECO:0000256" key="1">
    <source>
        <dbReference type="SAM" id="Phobius"/>
    </source>
</evidence>
<dbReference type="EMBL" id="QSHO01000020">
    <property type="protein sequence ID" value="RHC13513.1"/>
    <property type="molecule type" value="Genomic_DNA"/>
</dbReference>
<feature type="transmembrane region" description="Helical" evidence="1">
    <location>
        <begin position="6"/>
        <end position="24"/>
    </location>
</feature>
<name>A0A3R6AUG1_9FIRM</name>
<evidence type="ECO:0000313" key="2">
    <source>
        <dbReference type="EMBL" id="RHC13513.1"/>
    </source>
</evidence>
<organism evidence="2 3">
    <name type="scientific">Roseburia intestinalis</name>
    <dbReference type="NCBI Taxonomy" id="166486"/>
    <lineage>
        <taxon>Bacteria</taxon>
        <taxon>Bacillati</taxon>
        <taxon>Bacillota</taxon>
        <taxon>Clostridia</taxon>
        <taxon>Lachnospirales</taxon>
        <taxon>Lachnospiraceae</taxon>
        <taxon>Roseburia</taxon>
    </lineage>
</organism>